<dbReference type="PROSITE" id="PS00623">
    <property type="entry name" value="GMC_OXRED_1"/>
    <property type="match status" value="1"/>
</dbReference>
<feature type="binding site" evidence="5">
    <location>
        <position position="154"/>
    </location>
    <ligand>
        <name>FAD</name>
        <dbReference type="ChEBI" id="CHEBI:57692"/>
    </ligand>
</feature>
<dbReference type="AlphaFoldDB" id="A0AAN9W1E3"/>
<proteinExistence type="inferred from homology"/>
<dbReference type="PANTHER" id="PTHR11552">
    <property type="entry name" value="GLUCOSE-METHANOL-CHOLINE GMC OXIDOREDUCTASE"/>
    <property type="match status" value="1"/>
</dbReference>
<dbReference type="PANTHER" id="PTHR11552:SF147">
    <property type="entry name" value="CHOLINE DEHYDROGENASE, MITOCHONDRIAL"/>
    <property type="match status" value="1"/>
</dbReference>
<dbReference type="Pfam" id="PF00732">
    <property type="entry name" value="GMC_oxred_N"/>
    <property type="match status" value="1"/>
</dbReference>
<dbReference type="InterPro" id="IPR012132">
    <property type="entry name" value="GMC_OxRdtase"/>
</dbReference>
<evidence type="ECO:0000313" key="9">
    <source>
        <dbReference type="EMBL" id="KAK7868164.1"/>
    </source>
</evidence>
<evidence type="ECO:0000256" key="2">
    <source>
        <dbReference type="ARBA" id="ARBA00010790"/>
    </source>
</evidence>
<dbReference type="Gene3D" id="3.30.560.10">
    <property type="entry name" value="Glucose Oxidase, domain 3"/>
    <property type="match status" value="1"/>
</dbReference>
<keyword evidence="10" id="KW-1185">Reference proteome</keyword>
<dbReference type="PROSITE" id="PS00624">
    <property type="entry name" value="GMC_OXRED_2"/>
    <property type="match status" value="1"/>
</dbReference>
<dbReference type="EMBL" id="JAZDUA010000099">
    <property type="protein sequence ID" value="KAK7868164.1"/>
    <property type="molecule type" value="Genomic_DNA"/>
</dbReference>
<dbReference type="InterPro" id="IPR000172">
    <property type="entry name" value="GMC_OxRdtase_N"/>
</dbReference>
<dbReference type="SUPFAM" id="SSF51905">
    <property type="entry name" value="FAD/NAD(P)-binding domain"/>
    <property type="match status" value="1"/>
</dbReference>
<evidence type="ECO:0000259" key="7">
    <source>
        <dbReference type="PROSITE" id="PS00623"/>
    </source>
</evidence>
<feature type="domain" description="Glucose-methanol-choline oxidoreductase N-terminal" evidence="7">
    <location>
        <begin position="152"/>
        <end position="175"/>
    </location>
</feature>
<name>A0AAN9W1E3_9ORTH</name>
<reference evidence="9 10" key="1">
    <citation type="submission" date="2024-03" db="EMBL/GenBank/DDBJ databases">
        <title>The genome assembly and annotation of the cricket Gryllus longicercus Weissman &amp; Gray.</title>
        <authorList>
            <person name="Szrajer S."/>
            <person name="Gray D."/>
            <person name="Ylla G."/>
        </authorList>
    </citation>
    <scope>NUCLEOTIDE SEQUENCE [LARGE SCALE GENOMIC DNA]</scope>
    <source>
        <strain evidence="9">DAG 2021-001</strain>
        <tissue evidence="9">Whole body minus gut</tissue>
    </source>
</reference>
<evidence type="ECO:0000256" key="3">
    <source>
        <dbReference type="ARBA" id="ARBA00022630"/>
    </source>
</evidence>
<dbReference type="GO" id="GO:0016614">
    <property type="term" value="F:oxidoreductase activity, acting on CH-OH group of donors"/>
    <property type="evidence" value="ECO:0007669"/>
    <property type="project" value="InterPro"/>
</dbReference>
<dbReference type="SUPFAM" id="SSF54373">
    <property type="entry name" value="FAD-linked reductases, C-terminal domain"/>
    <property type="match status" value="1"/>
</dbReference>
<keyword evidence="3 6" id="KW-0285">Flavoprotein</keyword>
<organism evidence="9 10">
    <name type="scientific">Gryllus longicercus</name>
    <dbReference type="NCBI Taxonomy" id="2509291"/>
    <lineage>
        <taxon>Eukaryota</taxon>
        <taxon>Metazoa</taxon>
        <taxon>Ecdysozoa</taxon>
        <taxon>Arthropoda</taxon>
        <taxon>Hexapoda</taxon>
        <taxon>Insecta</taxon>
        <taxon>Pterygota</taxon>
        <taxon>Neoptera</taxon>
        <taxon>Polyneoptera</taxon>
        <taxon>Orthoptera</taxon>
        <taxon>Ensifera</taxon>
        <taxon>Gryllidea</taxon>
        <taxon>Grylloidea</taxon>
        <taxon>Gryllidae</taxon>
        <taxon>Gryllinae</taxon>
        <taxon>Gryllus</taxon>
    </lineage>
</organism>
<gene>
    <name evidence="9" type="ORF">R5R35_003037</name>
</gene>
<evidence type="ECO:0000256" key="5">
    <source>
        <dbReference type="PIRSR" id="PIRSR000137-2"/>
    </source>
</evidence>
<dbReference type="Proteomes" id="UP001378592">
    <property type="component" value="Unassembled WGS sequence"/>
</dbReference>
<feature type="domain" description="Glucose-methanol-choline oxidoreductase N-terminal" evidence="8">
    <location>
        <begin position="335"/>
        <end position="349"/>
    </location>
</feature>
<dbReference type="Gene3D" id="3.50.50.60">
    <property type="entry name" value="FAD/NAD(P)-binding domain"/>
    <property type="match status" value="1"/>
</dbReference>
<evidence type="ECO:0000256" key="1">
    <source>
        <dbReference type="ARBA" id="ARBA00001974"/>
    </source>
</evidence>
<evidence type="ECO:0000313" key="10">
    <source>
        <dbReference type="Proteomes" id="UP001378592"/>
    </source>
</evidence>
<dbReference type="Pfam" id="PF05199">
    <property type="entry name" value="GMC_oxred_C"/>
    <property type="match status" value="1"/>
</dbReference>
<feature type="binding site" evidence="5">
    <location>
        <position position="158"/>
    </location>
    <ligand>
        <name>FAD</name>
        <dbReference type="ChEBI" id="CHEBI:57692"/>
    </ligand>
</feature>
<comment type="caution">
    <text evidence="9">The sequence shown here is derived from an EMBL/GenBank/DDBJ whole genome shotgun (WGS) entry which is preliminary data.</text>
</comment>
<dbReference type="GO" id="GO:0050660">
    <property type="term" value="F:flavin adenine dinucleotide binding"/>
    <property type="evidence" value="ECO:0007669"/>
    <property type="project" value="InterPro"/>
</dbReference>
<protein>
    <recommendedName>
        <fullName evidence="7 8">Glucose-methanol-choline oxidoreductase N-terminal domain-containing protein</fullName>
    </recommendedName>
</protein>
<comment type="similarity">
    <text evidence="2 6">Belongs to the GMC oxidoreductase family.</text>
</comment>
<dbReference type="InterPro" id="IPR036188">
    <property type="entry name" value="FAD/NAD-bd_sf"/>
</dbReference>
<comment type="cofactor">
    <cofactor evidence="1 5">
        <name>FAD</name>
        <dbReference type="ChEBI" id="CHEBI:57692"/>
    </cofactor>
</comment>
<evidence type="ECO:0000256" key="6">
    <source>
        <dbReference type="RuleBase" id="RU003968"/>
    </source>
</evidence>
<evidence type="ECO:0000256" key="4">
    <source>
        <dbReference type="ARBA" id="ARBA00022827"/>
    </source>
</evidence>
<dbReference type="InterPro" id="IPR007867">
    <property type="entry name" value="GMC_OxRtase_C"/>
</dbReference>
<feature type="binding site" evidence="5">
    <location>
        <position position="297"/>
    </location>
    <ligand>
        <name>FAD</name>
        <dbReference type="ChEBI" id="CHEBI:57692"/>
    </ligand>
</feature>
<dbReference type="PIRSF" id="PIRSF000137">
    <property type="entry name" value="Alcohol_oxidase"/>
    <property type="match status" value="1"/>
</dbReference>
<sequence>MEAACTGAGAAGASHWAAGAGSCAAAAAGAPGAAGVSAMLFGALLATLTQSQSRLGDSADYPADAAGALLERYDFVVVGAGSAGSAVAARLSENPDWSVLLLEAGGDPPLDSQVPATWFALQGTEVDWKYRVEKDPKSCGAIRGQQCRWPRGKVLGGTSTINANLYSRGHTCDYDHWAALGNPGWSFQDVLPFFKKLEDFQADDLWQDVPGVAALHAKGGPIAVSRFRHEGPVGQAVLSAAVELGLPLLADLNGPRASGVGAALGTLANGERCSAARGYLRPAARRANLHVLRHALVSKVIVDPDSKQTLGVRFRLRGKGEREVRVGKEVVVSGGTTNSPQILMLSGIGPRGHLDKIGVSPVIADLPVGENLHDHVTFLGLVYSLDPQSTTDDLDATYQYLRKRTGPLASIDPTHVTMFFHTKAKLGEDDEHECVNAQVNLIHLRKNNTVDFDVFMKSVGLDDLVLEQYREIWEERDVLIFLPILLLPRSRGNIKLRSTNPEEHVKITSGLNYDPEDLETHSDIIEATAPLGEAAALRALGARLEKVVPPGCEDLAFATRAFWRCALQQLAVPVFHPAGTCKMAPAHDPGSVVDARLRVRGVHGLRVADASVMPVVPTGNTNAPAIMVGEKAAHMIKEDWCQ</sequence>
<accession>A0AAN9W1E3</accession>
<evidence type="ECO:0000259" key="8">
    <source>
        <dbReference type="PROSITE" id="PS00624"/>
    </source>
</evidence>
<keyword evidence="4 5" id="KW-0274">FAD</keyword>